<dbReference type="PROSITE" id="PS50005">
    <property type="entry name" value="TPR"/>
    <property type="match status" value="3"/>
</dbReference>
<feature type="compositionally biased region" description="Basic and acidic residues" evidence="10">
    <location>
        <begin position="26"/>
        <end position="39"/>
    </location>
</feature>
<feature type="region of interest" description="Disordered" evidence="10">
    <location>
        <begin position="274"/>
        <end position="327"/>
    </location>
</feature>
<dbReference type="InterPro" id="IPR019734">
    <property type="entry name" value="TPR_rpt"/>
</dbReference>
<feature type="repeat" description="TPR" evidence="9">
    <location>
        <begin position="423"/>
        <end position="456"/>
    </location>
</feature>
<evidence type="ECO:0000256" key="8">
    <source>
        <dbReference type="ARBA" id="ARBA00023140"/>
    </source>
</evidence>
<dbReference type="Pfam" id="PF14559">
    <property type="entry name" value="TPR_19"/>
    <property type="match status" value="1"/>
</dbReference>
<keyword evidence="7" id="KW-0832">Ubl conjugation</keyword>
<dbReference type="GO" id="GO:0016560">
    <property type="term" value="P:protein import into peroxisome matrix, docking"/>
    <property type="evidence" value="ECO:0007669"/>
    <property type="project" value="TreeGrafter"/>
</dbReference>
<dbReference type="InterPro" id="IPR011990">
    <property type="entry name" value="TPR-like_helical_dom_sf"/>
</dbReference>
<evidence type="ECO:0000256" key="4">
    <source>
        <dbReference type="ARBA" id="ARBA00022490"/>
    </source>
</evidence>
<keyword evidence="13" id="KW-1185">Reference proteome</keyword>
<name>A0A0B7FVP5_THACB</name>
<dbReference type="InterPro" id="IPR024111">
    <property type="entry name" value="PEX5/PEX5L"/>
</dbReference>
<dbReference type="STRING" id="1108050.A0A0B7FVP5"/>
<dbReference type="AlphaFoldDB" id="A0A0B7FVP5"/>
<evidence type="ECO:0000256" key="1">
    <source>
        <dbReference type="ARBA" id="ARBA00004275"/>
    </source>
</evidence>
<dbReference type="Proteomes" id="UP000059188">
    <property type="component" value="Unassembled WGS sequence"/>
</dbReference>
<dbReference type="SUPFAM" id="SSF48452">
    <property type="entry name" value="TPR-like"/>
    <property type="match status" value="1"/>
</dbReference>
<dbReference type="InterPro" id="IPR056940">
    <property type="entry name" value="PEX18_PEX21_C"/>
</dbReference>
<comment type="similarity">
    <text evidence="3">Belongs to the peroxisomal targeting signal receptor family.</text>
</comment>
<feature type="repeat" description="TPR" evidence="9">
    <location>
        <begin position="533"/>
        <end position="566"/>
    </location>
</feature>
<feature type="compositionally biased region" description="Polar residues" evidence="10">
    <location>
        <begin position="313"/>
        <end position="322"/>
    </location>
</feature>
<keyword evidence="8" id="KW-0576">Peroxisome</keyword>
<sequence>MALPMLMNGGAECGPSNALQGFSKQFDQDRGATHDRVDTRPGQSNLTFRSRPTGAAANPLEQDAMRFFGAGPSTSSASVPPVSFDVGALRGALPQVASPAPASGGWAADFARAGGGMGAATGMSMGGEWAMQMQAQGMKGVERGPMSPPAQMQRMDGTQHHMAYTPMSMNAVPFNHSWPAPPMQIQPTQQPESQIVFPDIQPQTAVEPTHADPTSSTSSAEERSELAETARQLIEALQHETRPKFKNSQFMGLMRQLRDGEVVVQDGDMVPASEARPAESVLDKGKGKAVEGGANWSTEYSTPSLQRRKSVHFESNSDQTQRTDQDDAFDNADVFYDIYNRERQAASIADPQKDEWAQLQDDWDSFEAIASGIKPVQPRAYQFQKNNPYLTETRTHAMHKHGAGLQQSVLEHEAIVQRDPMNAQAWFALGVKQQENEREQHAIDALREAVSQDPSCMPAYLALAVSYANEGDRVSVHRTIGDWMTGRGAKVRKVGGLGELGVMEGVASVDEIHNEYVSGLLNMARQSSNEIDADIQIALGILLNTMEDYSKAQDCFRTALAVRPDDWLLFNRVGATLANSGSPEEAVPFYYKALELNPGYIRARYNLGISCINLRRYEEAAQHLVDALVLQESEGLNSERGVTSDSLWDTLRSTCLSLQRVDLAVVCEARDLQKFIDRFHQTEA</sequence>
<dbReference type="GO" id="GO:0005778">
    <property type="term" value="C:peroxisomal membrane"/>
    <property type="evidence" value="ECO:0007669"/>
    <property type="project" value="TreeGrafter"/>
</dbReference>
<dbReference type="GO" id="GO:0005829">
    <property type="term" value="C:cytosol"/>
    <property type="evidence" value="ECO:0007669"/>
    <property type="project" value="TreeGrafter"/>
</dbReference>
<keyword evidence="12" id="KW-0675">Receptor</keyword>
<dbReference type="PANTHER" id="PTHR10130">
    <property type="entry name" value="PEROXISOMAL TARGETING SIGNAL 1 RECEPTOR PEX5"/>
    <property type="match status" value="1"/>
</dbReference>
<evidence type="ECO:0000259" key="11">
    <source>
        <dbReference type="Pfam" id="PF25098"/>
    </source>
</evidence>
<dbReference type="Gene3D" id="1.25.40.10">
    <property type="entry name" value="Tetratricopeptide repeat domain"/>
    <property type="match status" value="1"/>
</dbReference>
<dbReference type="OrthoDB" id="10006023at2759"/>
<evidence type="ECO:0000256" key="3">
    <source>
        <dbReference type="ARBA" id="ARBA00005348"/>
    </source>
</evidence>
<evidence type="ECO:0000256" key="7">
    <source>
        <dbReference type="ARBA" id="ARBA00022843"/>
    </source>
</evidence>
<feature type="repeat" description="TPR" evidence="9">
    <location>
        <begin position="567"/>
        <end position="600"/>
    </location>
</feature>
<evidence type="ECO:0000256" key="10">
    <source>
        <dbReference type="SAM" id="MobiDB-lite"/>
    </source>
</evidence>
<keyword evidence="6 9" id="KW-0802">TPR repeat</keyword>
<protein>
    <submittedName>
        <fullName evidence="12">Peroxisomal targeting signal 1 receptor</fullName>
    </submittedName>
</protein>
<dbReference type="PANTHER" id="PTHR10130:SF0">
    <property type="entry name" value="GH08708P"/>
    <property type="match status" value="1"/>
</dbReference>
<dbReference type="Gene3D" id="6.10.280.230">
    <property type="match status" value="1"/>
</dbReference>
<dbReference type="Pfam" id="PF25098">
    <property type="entry name" value="PEX18_PEX21_C"/>
    <property type="match status" value="1"/>
</dbReference>
<comment type="subcellular location">
    <subcellularLocation>
        <location evidence="2">Cytoplasm</location>
    </subcellularLocation>
    <subcellularLocation>
        <location evidence="1">Peroxisome</location>
    </subcellularLocation>
</comment>
<evidence type="ECO:0000313" key="12">
    <source>
        <dbReference type="EMBL" id="CEL60949.1"/>
    </source>
</evidence>
<feature type="domain" description="PEX18/PEX21 C-terminal" evidence="11">
    <location>
        <begin position="221"/>
        <end position="268"/>
    </location>
</feature>
<organism evidence="12 13">
    <name type="scientific">Thanatephorus cucumeris (strain AG1-IB / isolate 7/3/14)</name>
    <name type="common">Lettuce bottom rot fungus</name>
    <name type="synonym">Rhizoctonia solani</name>
    <dbReference type="NCBI Taxonomy" id="1108050"/>
    <lineage>
        <taxon>Eukaryota</taxon>
        <taxon>Fungi</taxon>
        <taxon>Dikarya</taxon>
        <taxon>Basidiomycota</taxon>
        <taxon>Agaricomycotina</taxon>
        <taxon>Agaricomycetes</taxon>
        <taxon>Cantharellales</taxon>
        <taxon>Ceratobasidiaceae</taxon>
        <taxon>Rhizoctonia</taxon>
        <taxon>Rhizoctonia solani AG-1</taxon>
    </lineage>
</organism>
<evidence type="ECO:0000313" key="13">
    <source>
        <dbReference type="Proteomes" id="UP000059188"/>
    </source>
</evidence>
<feature type="region of interest" description="Disordered" evidence="10">
    <location>
        <begin position="205"/>
        <end position="228"/>
    </location>
</feature>
<dbReference type="EMBL" id="LN679104">
    <property type="protein sequence ID" value="CEL60949.1"/>
    <property type="molecule type" value="Genomic_DNA"/>
</dbReference>
<feature type="compositionally biased region" description="Polar residues" evidence="10">
    <location>
        <begin position="295"/>
        <end position="305"/>
    </location>
</feature>
<dbReference type="Pfam" id="PF13181">
    <property type="entry name" value="TPR_8"/>
    <property type="match status" value="1"/>
</dbReference>
<evidence type="ECO:0000256" key="2">
    <source>
        <dbReference type="ARBA" id="ARBA00004496"/>
    </source>
</evidence>
<evidence type="ECO:0000256" key="9">
    <source>
        <dbReference type="PROSITE-ProRule" id="PRU00339"/>
    </source>
</evidence>
<evidence type="ECO:0000256" key="6">
    <source>
        <dbReference type="ARBA" id="ARBA00022803"/>
    </source>
</evidence>
<keyword evidence="4" id="KW-0963">Cytoplasm</keyword>
<gene>
    <name evidence="12" type="ORF">RSOLAG1IB_04188</name>
</gene>
<dbReference type="GO" id="GO:0005052">
    <property type="term" value="F:peroxisome matrix targeting signal-1 binding"/>
    <property type="evidence" value="ECO:0007669"/>
    <property type="project" value="TreeGrafter"/>
</dbReference>
<evidence type="ECO:0000256" key="5">
    <source>
        <dbReference type="ARBA" id="ARBA00022737"/>
    </source>
</evidence>
<proteinExistence type="inferred from homology"/>
<accession>A0A0B7FVP5</accession>
<reference evidence="12 13" key="1">
    <citation type="submission" date="2014-11" db="EMBL/GenBank/DDBJ databases">
        <authorList>
            <person name="Wibberg Daniel"/>
        </authorList>
    </citation>
    <scope>NUCLEOTIDE SEQUENCE [LARGE SCALE GENOMIC DNA]</scope>
    <source>
        <strain evidence="12">Rhizoctonia solani AG1-IB 7/3/14</strain>
    </source>
</reference>
<keyword evidence="5" id="KW-0677">Repeat</keyword>
<dbReference type="SMART" id="SM00028">
    <property type="entry name" value="TPR"/>
    <property type="match status" value="4"/>
</dbReference>
<feature type="region of interest" description="Disordered" evidence="10">
    <location>
        <begin position="18"/>
        <end position="43"/>
    </location>
</feature>